<dbReference type="SUPFAM" id="SSF51735">
    <property type="entry name" value="NAD(P)-binding Rossmann-fold domains"/>
    <property type="match status" value="1"/>
</dbReference>
<dbReference type="AlphaFoldDB" id="A0A1I3LN03"/>
<dbReference type="Pfam" id="PF00107">
    <property type="entry name" value="ADH_zinc_N"/>
    <property type="match status" value="1"/>
</dbReference>
<dbReference type="GO" id="GO:0070402">
    <property type="term" value="F:NADPH binding"/>
    <property type="evidence" value="ECO:0007669"/>
    <property type="project" value="TreeGrafter"/>
</dbReference>
<dbReference type="OrthoDB" id="9787435at2"/>
<reference evidence="4 5" key="1">
    <citation type="submission" date="2016-10" db="EMBL/GenBank/DDBJ databases">
        <authorList>
            <person name="de Groot N.N."/>
        </authorList>
    </citation>
    <scope>NUCLEOTIDE SEQUENCE [LARGE SCALE GENOMIC DNA]</scope>
    <source>
        <strain evidence="4 5">DSM 44778</strain>
    </source>
</reference>
<evidence type="ECO:0000313" key="5">
    <source>
        <dbReference type="Proteomes" id="UP000199545"/>
    </source>
</evidence>
<dbReference type="EMBL" id="FORR01000002">
    <property type="protein sequence ID" value="SFI86073.1"/>
    <property type="molecule type" value="Genomic_DNA"/>
</dbReference>
<dbReference type="InterPro" id="IPR014189">
    <property type="entry name" value="Quinone_OxRdtase_PIG3"/>
</dbReference>
<feature type="domain" description="Enoyl reductase (ER)" evidence="3">
    <location>
        <begin position="10"/>
        <end position="325"/>
    </location>
</feature>
<evidence type="ECO:0000259" key="3">
    <source>
        <dbReference type="SMART" id="SM00829"/>
    </source>
</evidence>
<dbReference type="InterPro" id="IPR036291">
    <property type="entry name" value="NAD(P)-bd_dom_sf"/>
</dbReference>
<dbReference type="SUPFAM" id="SSF50129">
    <property type="entry name" value="GroES-like"/>
    <property type="match status" value="1"/>
</dbReference>
<dbReference type="CDD" id="cd05276">
    <property type="entry name" value="p53_inducible_oxidoreductase"/>
    <property type="match status" value="1"/>
</dbReference>
<dbReference type="RefSeq" id="WP_093228304.1">
    <property type="nucleotide sequence ID" value="NZ_FORR01000002.1"/>
</dbReference>
<dbReference type="NCBIfam" id="TIGR02824">
    <property type="entry name" value="quinone_pig3"/>
    <property type="match status" value="1"/>
</dbReference>
<proteinExistence type="predicted"/>
<dbReference type="Gene3D" id="3.40.50.720">
    <property type="entry name" value="NAD(P)-binding Rossmann-like Domain"/>
    <property type="match status" value="1"/>
</dbReference>
<gene>
    <name evidence="4" type="ORF">SAMN05421852_102257</name>
</gene>
<dbReference type="Proteomes" id="UP000199545">
    <property type="component" value="Unassembled WGS sequence"/>
</dbReference>
<evidence type="ECO:0000256" key="2">
    <source>
        <dbReference type="ARBA" id="ARBA00023002"/>
    </source>
</evidence>
<keyword evidence="1" id="KW-0521">NADP</keyword>
<dbReference type="PANTHER" id="PTHR48106">
    <property type="entry name" value="QUINONE OXIDOREDUCTASE PIG3-RELATED"/>
    <property type="match status" value="1"/>
</dbReference>
<dbReference type="InterPro" id="IPR013149">
    <property type="entry name" value="ADH-like_C"/>
</dbReference>
<accession>A0A1I3LN03</accession>
<name>A0A1I3LN03_9BACL</name>
<sequence length="337" mass="36772">MKAILAKQPGGVEQLEFVELPKPKPAADEILVKVYSTALNRADLVQRKGYYPPPPGASPVLGLEFAGVVEEVGENCQDRWKPGDRVFGLLPGGGYAEYVVTPGDLAIPIPSSFTFEQAAAIAEVFITAYQTLFWIGRVQPGETVLIHAGASGVGSAAIQLAKSIGAYSIVTVGSEKKKEFCLNLGANHAINYKQGPFLPEVMKYTDGKGVHLILDFVGAPYWEQNLESLQTDGRLVLIGTLGGTKLKETSIQKILMKRLQITGTTLRSRSVDYKAHLTKDFAAYALPLFESGELKPVIDRIYSWHDVKEAHLYMETNQNMGKIILNIIEDPATTPQV</sequence>
<dbReference type="Pfam" id="PF08240">
    <property type="entry name" value="ADH_N"/>
    <property type="match status" value="1"/>
</dbReference>
<protein>
    <submittedName>
        <fullName evidence="4">Putative NAD(P)H quinone oxidoreductase, PIG3 family</fullName>
    </submittedName>
</protein>
<dbReference type="Gene3D" id="3.90.180.10">
    <property type="entry name" value="Medium-chain alcohol dehydrogenases, catalytic domain"/>
    <property type="match status" value="1"/>
</dbReference>
<dbReference type="InterPro" id="IPR011032">
    <property type="entry name" value="GroES-like_sf"/>
</dbReference>
<dbReference type="SMART" id="SM00829">
    <property type="entry name" value="PKS_ER"/>
    <property type="match status" value="1"/>
</dbReference>
<keyword evidence="2" id="KW-0560">Oxidoreductase</keyword>
<organism evidence="4 5">
    <name type="scientific">Thermoflavimicrobium dichotomicum</name>
    <dbReference type="NCBI Taxonomy" id="46223"/>
    <lineage>
        <taxon>Bacteria</taxon>
        <taxon>Bacillati</taxon>
        <taxon>Bacillota</taxon>
        <taxon>Bacilli</taxon>
        <taxon>Bacillales</taxon>
        <taxon>Thermoactinomycetaceae</taxon>
        <taxon>Thermoflavimicrobium</taxon>
    </lineage>
</organism>
<dbReference type="STRING" id="46223.SAMN05421852_102257"/>
<dbReference type="InterPro" id="IPR013154">
    <property type="entry name" value="ADH-like_N"/>
</dbReference>
<keyword evidence="5" id="KW-1185">Reference proteome</keyword>
<evidence type="ECO:0000256" key="1">
    <source>
        <dbReference type="ARBA" id="ARBA00022857"/>
    </source>
</evidence>
<dbReference type="PANTHER" id="PTHR48106:SF18">
    <property type="entry name" value="QUINONE OXIDOREDUCTASE PIG3"/>
    <property type="match status" value="1"/>
</dbReference>
<dbReference type="InterPro" id="IPR020843">
    <property type="entry name" value="ER"/>
</dbReference>
<evidence type="ECO:0000313" key="4">
    <source>
        <dbReference type="EMBL" id="SFI86073.1"/>
    </source>
</evidence>
<dbReference type="GO" id="GO:0016651">
    <property type="term" value="F:oxidoreductase activity, acting on NAD(P)H"/>
    <property type="evidence" value="ECO:0007669"/>
    <property type="project" value="TreeGrafter"/>
</dbReference>